<name>A0AAV3YJ47_9GAST</name>
<evidence type="ECO:0000313" key="1">
    <source>
        <dbReference type="EMBL" id="GFN82906.1"/>
    </source>
</evidence>
<dbReference type="Proteomes" id="UP000735302">
    <property type="component" value="Unassembled WGS sequence"/>
</dbReference>
<dbReference type="EMBL" id="BLXT01001042">
    <property type="protein sequence ID" value="GFN82906.1"/>
    <property type="molecule type" value="Genomic_DNA"/>
</dbReference>
<evidence type="ECO:0000313" key="2">
    <source>
        <dbReference type="Proteomes" id="UP000735302"/>
    </source>
</evidence>
<proteinExistence type="predicted"/>
<accession>A0AAV3YJ47</accession>
<sequence>MTLTQKYSRVKLAAARNTLEFIWRPPMTLWSLPGGRQIDSVYAKTIWRGRGLRNIDSRVFLAAASSTLEFVWCESHSGVLQRLF</sequence>
<comment type="caution">
    <text evidence="1">The sequence shown here is derived from an EMBL/GenBank/DDBJ whole genome shotgun (WGS) entry which is preliminary data.</text>
</comment>
<dbReference type="AlphaFoldDB" id="A0AAV3YJ47"/>
<reference evidence="1 2" key="1">
    <citation type="journal article" date="2021" name="Elife">
        <title>Chloroplast acquisition without the gene transfer in kleptoplastic sea slugs, Plakobranchus ocellatus.</title>
        <authorList>
            <person name="Maeda T."/>
            <person name="Takahashi S."/>
            <person name="Yoshida T."/>
            <person name="Shimamura S."/>
            <person name="Takaki Y."/>
            <person name="Nagai Y."/>
            <person name="Toyoda A."/>
            <person name="Suzuki Y."/>
            <person name="Arimoto A."/>
            <person name="Ishii H."/>
            <person name="Satoh N."/>
            <person name="Nishiyama T."/>
            <person name="Hasebe M."/>
            <person name="Maruyama T."/>
            <person name="Minagawa J."/>
            <person name="Obokata J."/>
            <person name="Shigenobu S."/>
        </authorList>
    </citation>
    <scope>NUCLEOTIDE SEQUENCE [LARGE SCALE GENOMIC DNA]</scope>
</reference>
<organism evidence="1 2">
    <name type="scientific">Plakobranchus ocellatus</name>
    <dbReference type="NCBI Taxonomy" id="259542"/>
    <lineage>
        <taxon>Eukaryota</taxon>
        <taxon>Metazoa</taxon>
        <taxon>Spiralia</taxon>
        <taxon>Lophotrochozoa</taxon>
        <taxon>Mollusca</taxon>
        <taxon>Gastropoda</taxon>
        <taxon>Heterobranchia</taxon>
        <taxon>Euthyneura</taxon>
        <taxon>Panpulmonata</taxon>
        <taxon>Sacoglossa</taxon>
        <taxon>Placobranchoidea</taxon>
        <taxon>Plakobranchidae</taxon>
        <taxon>Plakobranchus</taxon>
    </lineage>
</organism>
<gene>
    <name evidence="1" type="ORF">PoB_000941200</name>
</gene>
<keyword evidence="2" id="KW-1185">Reference proteome</keyword>
<protein>
    <submittedName>
        <fullName evidence="1">Uncharacterized protein</fullName>
    </submittedName>
</protein>